<evidence type="ECO:0000259" key="7">
    <source>
        <dbReference type="PROSITE" id="PS50048"/>
    </source>
</evidence>
<name>A0AAD4Q1V3_9EURO</name>
<keyword evidence="3" id="KW-0238">DNA-binding</keyword>
<dbReference type="InterPro" id="IPR021858">
    <property type="entry name" value="Fun_TF"/>
</dbReference>
<dbReference type="GO" id="GO:0008270">
    <property type="term" value="F:zinc ion binding"/>
    <property type="evidence" value="ECO:0007669"/>
    <property type="project" value="InterPro"/>
</dbReference>
<accession>A0AAD4Q1V3</accession>
<dbReference type="AlphaFoldDB" id="A0AAD4Q1V3"/>
<dbReference type="GO" id="GO:0000976">
    <property type="term" value="F:transcription cis-regulatory region binding"/>
    <property type="evidence" value="ECO:0007669"/>
    <property type="project" value="TreeGrafter"/>
</dbReference>
<dbReference type="Proteomes" id="UP001201262">
    <property type="component" value="Unassembled WGS sequence"/>
</dbReference>
<dbReference type="InterPro" id="IPR001138">
    <property type="entry name" value="Zn2Cys6_DnaBD"/>
</dbReference>
<feature type="region of interest" description="Disordered" evidence="6">
    <location>
        <begin position="78"/>
        <end position="143"/>
    </location>
</feature>
<dbReference type="InterPro" id="IPR036864">
    <property type="entry name" value="Zn2-C6_fun-type_DNA-bd_sf"/>
</dbReference>
<comment type="subcellular location">
    <subcellularLocation>
        <location evidence="1">Nucleus</location>
    </subcellularLocation>
</comment>
<evidence type="ECO:0000256" key="3">
    <source>
        <dbReference type="ARBA" id="ARBA00023125"/>
    </source>
</evidence>
<gene>
    <name evidence="8" type="ORF">BGW36DRAFT_426769</name>
</gene>
<evidence type="ECO:0000256" key="5">
    <source>
        <dbReference type="ARBA" id="ARBA00023242"/>
    </source>
</evidence>
<comment type="caution">
    <text evidence="8">The sequence shown here is derived from an EMBL/GenBank/DDBJ whole genome shotgun (WGS) entry which is preliminary data.</text>
</comment>
<evidence type="ECO:0000256" key="1">
    <source>
        <dbReference type="ARBA" id="ARBA00004123"/>
    </source>
</evidence>
<dbReference type="PROSITE" id="PS50048">
    <property type="entry name" value="ZN2_CY6_FUNGAL_2"/>
    <property type="match status" value="1"/>
</dbReference>
<dbReference type="PANTHER" id="PTHR37534:SF26">
    <property type="entry name" value="TRANSCRIPTION FACTOR, PUTATIVE-RELATED"/>
    <property type="match status" value="1"/>
</dbReference>
<protein>
    <submittedName>
        <fullName evidence="8">Fungal-specific transcription factor domain-containing protein</fullName>
    </submittedName>
</protein>
<dbReference type="EMBL" id="JAJTJA010000005">
    <property type="protein sequence ID" value="KAH8699089.1"/>
    <property type="molecule type" value="Genomic_DNA"/>
</dbReference>
<dbReference type="CDD" id="cd00067">
    <property type="entry name" value="GAL4"/>
    <property type="match status" value="1"/>
</dbReference>
<dbReference type="Pfam" id="PF11951">
    <property type="entry name" value="Fungal_trans_2"/>
    <property type="match status" value="1"/>
</dbReference>
<dbReference type="GO" id="GO:0005634">
    <property type="term" value="C:nucleus"/>
    <property type="evidence" value="ECO:0007669"/>
    <property type="project" value="UniProtKB-SubCell"/>
</dbReference>
<evidence type="ECO:0000256" key="6">
    <source>
        <dbReference type="SAM" id="MobiDB-lite"/>
    </source>
</evidence>
<evidence type="ECO:0000313" key="9">
    <source>
        <dbReference type="Proteomes" id="UP001201262"/>
    </source>
</evidence>
<keyword evidence="2" id="KW-0805">Transcription regulation</keyword>
<proteinExistence type="predicted"/>
<dbReference type="SMART" id="SM00066">
    <property type="entry name" value="GAL4"/>
    <property type="match status" value="1"/>
</dbReference>
<keyword evidence="4" id="KW-0804">Transcription</keyword>
<evidence type="ECO:0000313" key="8">
    <source>
        <dbReference type="EMBL" id="KAH8699089.1"/>
    </source>
</evidence>
<evidence type="ECO:0000256" key="4">
    <source>
        <dbReference type="ARBA" id="ARBA00023163"/>
    </source>
</evidence>
<dbReference type="GO" id="GO:0045944">
    <property type="term" value="P:positive regulation of transcription by RNA polymerase II"/>
    <property type="evidence" value="ECO:0007669"/>
    <property type="project" value="TreeGrafter"/>
</dbReference>
<keyword evidence="9" id="KW-1185">Reference proteome</keyword>
<evidence type="ECO:0000256" key="2">
    <source>
        <dbReference type="ARBA" id="ARBA00023015"/>
    </source>
</evidence>
<dbReference type="GeneID" id="70250602"/>
<dbReference type="SUPFAM" id="SSF57701">
    <property type="entry name" value="Zn2/Cys6 DNA-binding domain"/>
    <property type="match status" value="1"/>
</dbReference>
<reference evidence="8" key="1">
    <citation type="submission" date="2021-12" db="EMBL/GenBank/DDBJ databases">
        <title>Convergent genome expansion in fungi linked to evolution of root-endophyte symbiosis.</title>
        <authorList>
            <consortium name="DOE Joint Genome Institute"/>
            <person name="Ke Y.-H."/>
            <person name="Bonito G."/>
            <person name="Liao H.-L."/>
            <person name="Looney B."/>
            <person name="Rojas-Flechas A."/>
            <person name="Nash J."/>
            <person name="Hameed K."/>
            <person name="Schadt C."/>
            <person name="Martin F."/>
            <person name="Crous P.W."/>
            <person name="Miettinen O."/>
            <person name="Magnuson J.K."/>
            <person name="Labbe J."/>
            <person name="Jacobson D."/>
            <person name="Doktycz M.J."/>
            <person name="Veneault-Fourrey C."/>
            <person name="Kuo A."/>
            <person name="Mondo S."/>
            <person name="Calhoun S."/>
            <person name="Riley R."/>
            <person name="Ohm R."/>
            <person name="LaButti K."/>
            <person name="Andreopoulos B."/>
            <person name="Pangilinan J."/>
            <person name="Nolan M."/>
            <person name="Tritt A."/>
            <person name="Clum A."/>
            <person name="Lipzen A."/>
            <person name="Daum C."/>
            <person name="Barry K."/>
            <person name="Grigoriev I.V."/>
            <person name="Vilgalys R."/>
        </authorList>
    </citation>
    <scope>NUCLEOTIDE SEQUENCE</scope>
    <source>
        <strain evidence="8">PMI_201</strain>
    </source>
</reference>
<keyword evidence="5" id="KW-0539">Nucleus</keyword>
<dbReference type="PANTHER" id="PTHR37534">
    <property type="entry name" value="TRANSCRIPTIONAL ACTIVATOR PROTEIN UGA3"/>
    <property type="match status" value="1"/>
</dbReference>
<feature type="compositionally biased region" description="Low complexity" evidence="6">
    <location>
        <begin position="91"/>
        <end position="111"/>
    </location>
</feature>
<dbReference type="GO" id="GO:0000981">
    <property type="term" value="F:DNA-binding transcription factor activity, RNA polymerase II-specific"/>
    <property type="evidence" value="ECO:0007669"/>
    <property type="project" value="InterPro"/>
</dbReference>
<feature type="domain" description="Zn(2)-C6 fungal-type" evidence="7">
    <location>
        <begin position="10"/>
        <end position="38"/>
    </location>
</feature>
<sequence>MSGSLRNKQGCWTCRVRRKKCDGAHPKCSTCESLSITCYGYGPKPDWVDHGEKEKSIVNELKQTVRHTSRRKIAGKILKNPAHLMKIAPKSSNESSSSSSSPRSNLHPQSSDHASSPDDGANSLPDRPSSYPQPHDQNDDLVLYPISPDESMSLMHYLDNVFRLQYPMYKPNTPMGGRGWLLALLLRTKPLYHASLAFSSYHRRKITLTTLRDHPCWVAILVEQEKHLAICLNEFQQLLKSINKSIQTPCPSQALGVLALVVQLSFFELITGQGSEWKIHLRAATNLCRREFREGLINLGLSDRSKDILAGSHFTVQDGASVIEQITIFTFFAGTTIWLDIISAITMGTSPQLLAHHSQYISSASFPIKLEDVMGCRNWVMLQIGRIAAFHERKIQALKEEDLASLKFEETVGDITRELQAGLAHTALEGLNFSDGVNDDISVPSTIPLNSDTLVTHMFGNMATIYLHLVAYGFQNLDSLNTTICATMGLLHTQIPSNLLPALVCPLYVIGSVARHEEEKTFFRHIFSSAPVLDPLFEHRSKILPALEEIWRRRQSKTDFTWDQTLALVDNILLL</sequence>
<dbReference type="Gene3D" id="4.10.240.10">
    <property type="entry name" value="Zn(2)-C6 fungal-type DNA-binding domain"/>
    <property type="match status" value="1"/>
</dbReference>
<dbReference type="Pfam" id="PF00172">
    <property type="entry name" value="Zn_clus"/>
    <property type="match status" value="1"/>
</dbReference>
<organism evidence="8 9">
    <name type="scientific">Talaromyces proteolyticus</name>
    <dbReference type="NCBI Taxonomy" id="1131652"/>
    <lineage>
        <taxon>Eukaryota</taxon>
        <taxon>Fungi</taxon>
        <taxon>Dikarya</taxon>
        <taxon>Ascomycota</taxon>
        <taxon>Pezizomycotina</taxon>
        <taxon>Eurotiomycetes</taxon>
        <taxon>Eurotiomycetidae</taxon>
        <taxon>Eurotiales</taxon>
        <taxon>Trichocomaceae</taxon>
        <taxon>Talaromyces</taxon>
        <taxon>Talaromyces sect. Bacilispori</taxon>
    </lineage>
</organism>
<dbReference type="PROSITE" id="PS00463">
    <property type="entry name" value="ZN2_CY6_FUNGAL_1"/>
    <property type="match status" value="1"/>
</dbReference>
<dbReference type="RefSeq" id="XP_046073553.1">
    <property type="nucleotide sequence ID" value="XM_046220315.1"/>
</dbReference>